<proteinExistence type="predicted"/>
<accession>A0A1Z5J3U9</accession>
<dbReference type="AlphaFoldDB" id="A0A1Z5J3U9"/>
<protein>
    <submittedName>
        <fullName evidence="2">Uncharacterized protein</fullName>
    </submittedName>
</protein>
<sequence length="67" mass="7880">MLIAKKHKRAFVLSDALMGLVLISAGLILYVQAQTTMENQLEQRQERVQQLRHQYEAQLKQEKRVMK</sequence>
<evidence type="ECO:0000313" key="2">
    <source>
        <dbReference type="EMBL" id="GAX08705.1"/>
    </source>
</evidence>
<dbReference type="Proteomes" id="UP000223370">
    <property type="component" value="Unassembled WGS sequence"/>
</dbReference>
<keyword evidence="1" id="KW-0175">Coiled coil</keyword>
<evidence type="ECO:0000256" key="1">
    <source>
        <dbReference type="SAM" id="Coils"/>
    </source>
</evidence>
<gene>
    <name evidence="2" type="ORF">IWT5_01866</name>
</gene>
<dbReference type="RefSeq" id="WP_098825660.1">
    <property type="nucleotide sequence ID" value="NZ_BCMJ01000008.1"/>
</dbReference>
<comment type="caution">
    <text evidence="2">The sequence shown here is derived from an EMBL/GenBank/DDBJ whole genome shotgun (WGS) entry which is preliminary data.</text>
</comment>
<name>A0A1Z5J3U9_9LACO</name>
<evidence type="ECO:0000313" key="3">
    <source>
        <dbReference type="Proteomes" id="UP000223370"/>
    </source>
</evidence>
<reference evidence="2 3" key="1">
    <citation type="submission" date="2015-11" db="EMBL/GenBank/DDBJ databases">
        <title>Draft genome sequences of new species of the genus Lactobacillus isolated from orchardgrass silage.</title>
        <authorList>
            <person name="Tohno M."/>
            <person name="Tanizawa Y."/>
            <person name="Arita M."/>
        </authorList>
    </citation>
    <scope>NUCLEOTIDE SEQUENCE [LARGE SCALE GENOMIC DNA]</scope>
    <source>
        <strain evidence="2 3">IWT5</strain>
    </source>
</reference>
<feature type="coiled-coil region" evidence="1">
    <location>
        <begin position="34"/>
        <end position="65"/>
    </location>
</feature>
<keyword evidence="3" id="KW-1185">Reference proteome</keyword>
<dbReference type="EMBL" id="BCMJ01000008">
    <property type="protein sequence ID" value="GAX08705.1"/>
    <property type="molecule type" value="Genomic_DNA"/>
</dbReference>
<organism evidence="2 3">
    <name type="scientific">Secundilactobacillus silagincola</name>
    <dbReference type="NCBI Taxonomy" id="1714681"/>
    <lineage>
        <taxon>Bacteria</taxon>
        <taxon>Bacillati</taxon>
        <taxon>Bacillota</taxon>
        <taxon>Bacilli</taxon>
        <taxon>Lactobacillales</taxon>
        <taxon>Lactobacillaceae</taxon>
        <taxon>Secundilactobacillus</taxon>
    </lineage>
</organism>
<dbReference type="OrthoDB" id="2328071at2"/>